<evidence type="ECO:0000256" key="1">
    <source>
        <dbReference type="ARBA" id="ARBA00022603"/>
    </source>
</evidence>
<proteinExistence type="predicted"/>
<comment type="caution">
    <text evidence="4">The sequence shown here is derived from an EMBL/GenBank/DDBJ whole genome shotgun (WGS) entry which is preliminary data.</text>
</comment>
<dbReference type="InterPro" id="IPR013216">
    <property type="entry name" value="Methyltransf_11"/>
</dbReference>
<dbReference type="RefSeq" id="WP_161313514.1">
    <property type="nucleotide sequence ID" value="NZ_WTUW01000001.1"/>
</dbReference>
<gene>
    <name evidence="4" type="ORF">GQE98_00080</name>
</gene>
<evidence type="ECO:0000259" key="3">
    <source>
        <dbReference type="Pfam" id="PF08241"/>
    </source>
</evidence>
<accession>A0A6L8W3K7</accession>
<dbReference type="SUPFAM" id="SSF53335">
    <property type="entry name" value="S-adenosyl-L-methionine-dependent methyltransferases"/>
    <property type="match status" value="1"/>
</dbReference>
<keyword evidence="1 4" id="KW-0489">Methyltransferase</keyword>
<dbReference type="PANTHER" id="PTHR13090">
    <property type="entry name" value="ARGININE-HYDROXYLASE NDUFAF5, MITOCHONDRIAL"/>
    <property type="match status" value="1"/>
</dbReference>
<evidence type="ECO:0000313" key="5">
    <source>
        <dbReference type="Proteomes" id="UP000476030"/>
    </source>
</evidence>
<keyword evidence="2 4" id="KW-0808">Transferase</keyword>
<dbReference type="Pfam" id="PF08241">
    <property type="entry name" value="Methyltransf_11"/>
    <property type="match status" value="1"/>
</dbReference>
<dbReference type="PANTHER" id="PTHR13090:SF1">
    <property type="entry name" value="ARGININE-HYDROXYLASE NDUFAF5, MITOCHONDRIAL"/>
    <property type="match status" value="1"/>
</dbReference>
<evidence type="ECO:0000313" key="4">
    <source>
        <dbReference type="EMBL" id="MZR29020.1"/>
    </source>
</evidence>
<dbReference type="InterPro" id="IPR050602">
    <property type="entry name" value="Malonyl-ACP_OMT"/>
</dbReference>
<dbReference type="AlphaFoldDB" id="A0A6L8W3K7"/>
<reference evidence="4 5" key="1">
    <citation type="submission" date="2019-12" db="EMBL/GenBank/DDBJ databases">
        <title>Snethiella sp. nov. sp. isolated from sea sand.</title>
        <authorList>
            <person name="Kim J."/>
            <person name="Jeong S.E."/>
            <person name="Jung H.S."/>
            <person name="Jeon C.O."/>
        </authorList>
    </citation>
    <scope>NUCLEOTIDE SEQUENCE [LARGE SCALE GENOMIC DNA]</scope>
    <source>
        <strain evidence="4 5">DP05</strain>
    </source>
</reference>
<dbReference type="CDD" id="cd02440">
    <property type="entry name" value="AdoMet_MTases"/>
    <property type="match status" value="1"/>
</dbReference>
<feature type="domain" description="Methyltransferase type 11" evidence="3">
    <location>
        <begin position="61"/>
        <end position="148"/>
    </location>
</feature>
<keyword evidence="5" id="KW-1185">Reference proteome</keyword>
<protein>
    <submittedName>
        <fullName evidence="4">Methyltransferase domain-containing protein</fullName>
    </submittedName>
</protein>
<name>A0A6L8W3K7_9PROT</name>
<dbReference type="Proteomes" id="UP000476030">
    <property type="component" value="Unassembled WGS sequence"/>
</dbReference>
<dbReference type="GO" id="GO:0032259">
    <property type="term" value="P:methylation"/>
    <property type="evidence" value="ECO:0007669"/>
    <property type="project" value="UniProtKB-KW"/>
</dbReference>
<dbReference type="EMBL" id="WTUW01000001">
    <property type="protein sequence ID" value="MZR29020.1"/>
    <property type="molecule type" value="Genomic_DNA"/>
</dbReference>
<dbReference type="Gene3D" id="3.40.50.150">
    <property type="entry name" value="Vaccinia Virus protein VP39"/>
    <property type="match status" value="1"/>
</dbReference>
<dbReference type="InterPro" id="IPR029063">
    <property type="entry name" value="SAM-dependent_MTases_sf"/>
</dbReference>
<evidence type="ECO:0000256" key="2">
    <source>
        <dbReference type="ARBA" id="ARBA00022679"/>
    </source>
</evidence>
<sequence>MRKITSLLPPEQVIFDRKLVANHRNRAARLDWPRHRFLFDEIAGRLAERLLDINHSFSLALDLGGRDGMFGEKLLAMKKVDRVIRTDLSAEMLDKATEPSVVADEEFLPFKENSFDLVGSVLGLHWTNDLPGALSQIAKSLKPNGLFLGALFGIDSLQELKACLIEAESEIKGGVSPRISPFTEVRDAGALLQRAGLALPVTDVDVITLKYEHPFALMQELRGMGETNALIERQKHFTQRRILLRAAELYIENYADADGRVPATFQVIYMSGWAPHESQQKPIARGSGKVNLRDYLEK</sequence>
<dbReference type="GO" id="GO:0008757">
    <property type="term" value="F:S-adenosylmethionine-dependent methyltransferase activity"/>
    <property type="evidence" value="ECO:0007669"/>
    <property type="project" value="InterPro"/>
</dbReference>
<organism evidence="4 5">
    <name type="scientific">Sneathiella litorea</name>
    <dbReference type="NCBI Taxonomy" id="2606216"/>
    <lineage>
        <taxon>Bacteria</taxon>
        <taxon>Pseudomonadati</taxon>
        <taxon>Pseudomonadota</taxon>
        <taxon>Alphaproteobacteria</taxon>
        <taxon>Sneathiellales</taxon>
        <taxon>Sneathiellaceae</taxon>
        <taxon>Sneathiella</taxon>
    </lineage>
</organism>